<sequence length="92" mass="10621">MGRELAHQTVNHSVEYVTVDGVHTNTIEGTWNGIKLNVVPRLRNRKMMPWVLVEFIWRRKHCGHITGGIVKVLKELAYQRNSNNAAYLIEVI</sequence>
<gene>
    <name evidence="1" type="ORF">A0J61_10688</name>
</gene>
<reference evidence="1 2" key="1">
    <citation type="submission" date="2016-03" db="EMBL/GenBank/DDBJ databases">
        <title>Choanephora cucurbitarum.</title>
        <authorList>
            <person name="Min B."/>
            <person name="Park H."/>
            <person name="Park J.-H."/>
            <person name="Shin H.-D."/>
            <person name="Choi I.-G."/>
        </authorList>
    </citation>
    <scope>NUCLEOTIDE SEQUENCE [LARGE SCALE GENOMIC DNA]</scope>
    <source>
        <strain evidence="1 2">KUS-F28377</strain>
    </source>
</reference>
<evidence type="ECO:0000313" key="1">
    <source>
        <dbReference type="EMBL" id="OBZ81263.1"/>
    </source>
</evidence>
<evidence type="ECO:0000313" key="2">
    <source>
        <dbReference type="Proteomes" id="UP000093000"/>
    </source>
</evidence>
<dbReference type="AlphaFoldDB" id="A0A1C7MWT8"/>
<name>A0A1C7MWT8_9FUNG</name>
<dbReference type="OrthoDB" id="2216067at2759"/>
<organism evidence="1 2">
    <name type="scientific">Choanephora cucurbitarum</name>
    <dbReference type="NCBI Taxonomy" id="101091"/>
    <lineage>
        <taxon>Eukaryota</taxon>
        <taxon>Fungi</taxon>
        <taxon>Fungi incertae sedis</taxon>
        <taxon>Mucoromycota</taxon>
        <taxon>Mucoromycotina</taxon>
        <taxon>Mucoromycetes</taxon>
        <taxon>Mucorales</taxon>
        <taxon>Mucorineae</taxon>
        <taxon>Choanephoraceae</taxon>
        <taxon>Choanephoroideae</taxon>
        <taxon>Choanephora</taxon>
    </lineage>
</organism>
<dbReference type="EMBL" id="LUGH01001319">
    <property type="protein sequence ID" value="OBZ81263.1"/>
    <property type="molecule type" value="Genomic_DNA"/>
</dbReference>
<proteinExistence type="predicted"/>
<dbReference type="STRING" id="101091.A0A1C7MWT8"/>
<accession>A0A1C7MWT8</accession>
<evidence type="ECO:0008006" key="3">
    <source>
        <dbReference type="Google" id="ProtNLM"/>
    </source>
</evidence>
<keyword evidence="2" id="KW-1185">Reference proteome</keyword>
<comment type="caution">
    <text evidence="1">The sequence shown here is derived from an EMBL/GenBank/DDBJ whole genome shotgun (WGS) entry which is preliminary data.</text>
</comment>
<dbReference type="InParanoid" id="A0A1C7MWT8"/>
<protein>
    <recommendedName>
        <fullName evidence="3">ISXO2-like transposase domain-containing protein</fullName>
    </recommendedName>
</protein>
<dbReference type="Proteomes" id="UP000093000">
    <property type="component" value="Unassembled WGS sequence"/>
</dbReference>